<dbReference type="InParanoid" id="S8DVL2"/>
<feature type="compositionally biased region" description="Basic residues" evidence="1">
    <location>
        <begin position="73"/>
        <end position="83"/>
    </location>
</feature>
<dbReference type="FunCoup" id="S8DVL2">
    <property type="interactions" value="447"/>
</dbReference>
<organism evidence="2 3">
    <name type="scientific">Fomitopsis schrenkii</name>
    <name type="common">Brown rot fungus</name>
    <dbReference type="NCBI Taxonomy" id="2126942"/>
    <lineage>
        <taxon>Eukaryota</taxon>
        <taxon>Fungi</taxon>
        <taxon>Dikarya</taxon>
        <taxon>Basidiomycota</taxon>
        <taxon>Agaricomycotina</taxon>
        <taxon>Agaricomycetes</taxon>
        <taxon>Polyporales</taxon>
        <taxon>Fomitopsis</taxon>
    </lineage>
</organism>
<protein>
    <recommendedName>
        <fullName evidence="4">DUF654-domain-containing protein</fullName>
    </recommendedName>
</protein>
<dbReference type="PANTHER" id="PTHR22684">
    <property type="entry name" value="NULP1-RELATED"/>
    <property type="match status" value="1"/>
</dbReference>
<feature type="region of interest" description="Disordered" evidence="1">
    <location>
        <begin position="729"/>
        <end position="772"/>
    </location>
</feature>
<dbReference type="eggNOG" id="KOG2422">
    <property type="taxonomic scope" value="Eukaryota"/>
</dbReference>
<evidence type="ECO:0000313" key="2">
    <source>
        <dbReference type="EMBL" id="EPS95213.1"/>
    </source>
</evidence>
<evidence type="ECO:0000313" key="3">
    <source>
        <dbReference type="Proteomes" id="UP000015241"/>
    </source>
</evidence>
<dbReference type="HOGENOM" id="CLU_008321_2_0_1"/>
<dbReference type="AlphaFoldDB" id="S8DVL2"/>
<dbReference type="InterPro" id="IPR006994">
    <property type="entry name" value="TCF25/Rqc1"/>
</dbReference>
<keyword evidence="3" id="KW-1185">Reference proteome</keyword>
<evidence type="ECO:0008006" key="4">
    <source>
        <dbReference type="Google" id="ProtNLM"/>
    </source>
</evidence>
<evidence type="ECO:0000256" key="1">
    <source>
        <dbReference type="SAM" id="MobiDB-lite"/>
    </source>
</evidence>
<feature type="region of interest" description="Disordered" evidence="1">
    <location>
        <begin position="1"/>
        <end position="138"/>
    </location>
</feature>
<dbReference type="EMBL" id="KE504212">
    <property type="protein sequence ID" value="EPS95213.1"/>
    <property type="molecule type" value="Genomic_DNA"/>
</dbReference>
<dbReference type="GO" id="GO:1990112">
    <property type="term" value="C:RQC complex"/>
    <property type="evidence" value="ECO:0007669"/>
    <property type="project" value="TreeGrafter"/>
</dbReference>
<feature type="compositionally biased region" description="Basic and acidic residues" evidence="1">
    <location>
        <begin position="798"/>
        <end position="810"/>
    </location>
</feature>
<sequence>MAPRLNKRQLREQEELAALEAAKQTEDVPDADVSEEEEVMQPVKSAGGGFAALMSAVASDTESDAPLTPRASKSNKKKKKKKHTGTDSPAAPMPPPEVATVKAQDEASPSPSPSRSKQEKKAAKKAKAREQKDDRDEVDKALAELSIKYPDLQQVVASTSASPAARSTSAALASLLSVSMQHLDAEAELRKFFGAKVISAAKSSEAGASKRAAAAAARLKSQTKAALAKPKGNWWPANYRQGLSSKLYTPEDEEEMRGRHGWAPLLGEKVWTIEYSKKYRAFTLAFMQTVMSGDPEGFNQILGQMPYHADTLLQMSEVYFHREEHSTAADMIDRALFGYERAFLGTSFNFTTGANRLDFDRVENRPFFLAVHRQIGDLQRRGCVRTAFEFARMLYSLDPWTDPHGALLHLDYLAHKAGMTQWILDVWDFFSKAGDDDGFRNRLRPTVLPGWAYARALALYSEEESKKSDHAASTSALEEAILAFPSIVPVLADKADISLPASVRGHSAFRVYPDASSLPTPSAGVLHLLSHLYAQRSSALWKTTERASWFARTVTASLSSLPPSYDTMSPAYLGFVALYSRPELAHGAYRHAIVNEASCRRLFGFIPREVTNTKHLACDPLPPTTRVNAYDADFFRGAEEALRAPARSRKANDRLLQQLIPDPVFRRQMQDFWAAHPGFQRQFPGGFVNFAQVLHQIGPEAVEDLMIQVADQAAQGAGDGMPGGFFPMNEMFGEAEDAPGMEPADAEDVDEEGEHEDDDEDDEEEEVAPLPVRMLRNLVNRFWGGGAADEASSDEDQDNRQHGHDDDGVD</sequence>
<dbReference type="Pfam" id="PF04910">
    <property type="entry name" value="Tcf25"/>
    <property type="match status" value="1"/>
</dbReference>
<accession>S8DVL2</accession>
<dbReference type="OrthoDB" id="205993at2759"/>
<dbReference type="GO" id="GO:1990116">
    <property type="term" value="P:ribosome-associated ubiquitin-dependent protein catabolic process"/>
    <property type="evidence" value="ECO:0007669"/>
    <property type="project" value="TreeGrafter"/>
</dbReference>
<dbReference type="Proteomes" id="UP000015241">
    <property type="component" value="Unassembled WGS sequence"/>
</dbReference>
<feature type="region of interest" description="Disordered" evidence="1">
    <location>
        <begin position="785"/>
        <end position="810"/>
    </location>
</feature>
<name>S8DVL2_FOMSC</name>
<dbReference type="GO" id="GO:0072344">
    <property type="term" value="P:rescue of stalled ribosome"/>
    <property type="evidence" value="ECO:0007669"/>
    <property type="project" value="TreeGrafter"/>
</dbReference>
<dbReference type="PANTHER" id="PTHR22684:SF0">
    <property type="entry name" value="RIBOSOME QUALITY CONTROL COMPLEX SUBUNIT TCF25"/>
    <property type="match status" value="1"/>
</dbReference>
<reference evidence="2 3" key="1">
    <citation type="journal article" date="2012" name="Science">
        <title>The Paleozoic origin of enzymatic lignin decomposition reconstructed from 31 fungal genomes.</title>
        <authorList>
            <person name="Floudas D."/>
            <person name="Binder M."/>
            <person name="Riley R."/>
            <person name="Barry K."/>
            <person name="Blanchette R.A."/>
            <person name="Henrissat B."/>
            <person name="Martinez A.T."/>
            <person name="Otillar R."/>
            <person name="Spatafora J.W."/>
            <person name="Yadav J.S."/>
            <person name="Aerts A."/>
            <person name="Benoit I."/>
            <person name="Boyd A."/>
            <person name="Carlson A."/>
            <person name="Copeland A."/>
            <person name="Coutinho P.M."/>
            <person name="de Vries R.P."/>
            <person name="Ferreira P."/>
            <person name="Findley K."/>
            <person name="Foster B."/>
            <person name="Gaskell J."/>
            <person name="Glotzer D."/>
            <person name="Gorecki P."/>
            <person name="Heitman J."/>
            <person name="Hesse C."/>
            <person name="Hori C."/>
            <person name="Igarashi K."/>
            <person name="Jurgens J.A."/>
            <person name="Kallen N."/>
            <person name="Kersten P."/>
            <person name="Kohler A."/>
            <person name="Kuees U."/>
            <person name="Kumar T.K.A."/>
            <person name="Kuo A."/>
            <person name="LaButti K."/>
            <person name="Larrondo L.F."/>
            <person name="Lindquist E."/>
            <person name="Ling A."/>
            <person name="Lombard V."/>
            <person name="Lucas S."/>
            <person name="Lundell T."/>
            <person name="Martin R."/>
            <person name="McLaughlin D.J."/>
            <person name="Morgenstern I."/>
            <person name="Morin E."/>
            <person name="Murat C."/>
            <person name="Nagy L.G."/>
            <person name="Nolan M."/>
            <person name="Ohm R.A."/>
            <person name="Patyshakuliyeva A."/>
            <person name="Rokas A."/>
            <person name="Ruiz-Duenas F.J."/>
            <person name="Sabat G."/>
            <person name="Salamov A."/>
            <person name="Samejima M."/>
            <person name="Schmutz J."/>
            <person name="Slot J.C."/>
            <person name="St John F."/>
            <person name="Stenlid J."/>
            <person name="Sun H."/>
            <person name="Sun S."/>
            <person name="Syed K."/>
            <person name="Tsang A."/>
            <person name="Wiebenga A."/>
            <person name="Young D."/>
            <person name="Pisabarro A."/>
            <person name="Eastwood D.C."/>
            <person name="Martin F."/>
            <person name="Cullen D."/>
            <person name="Grigoriev I.V."/>
            <person name="Hibbett D.S."/>
        </authorList>
    </citation>
    <scope>NUCLEOTIDE SEQUENCE</scope>
    <source>
        <strain evidence="3">FP-58527</strain>
    </source>
</reference>
<feature type="compositionally biased region" description="Acidic residues" evidence="1">
    <location>
        <begin position="27"/>
        <end position="39"/>
    </location>
</feature>
<feature type="compositionally biased region" description="Basic and acidic residues" evidence="1">
    <location>
        <begin position="128"/>
        <end position="138"/>
    </location>
</feature>
<dbReference type="STRING" id="743788.S8DVL2"/>
<feature type="compositionally biased region" description="Acidic residues" evidence="1">
    <location>
        <begin position="733"/>
        <end position="767"/>
    </location>
</feature>
<proteinExistence type="predicted"/>
<gene>
    <name evidence="2" type="ORF">FOMPIDRAFT_1168880</name>
</gene>